<dbReference type="CDD" id="cd00078">
    <property type="entry name" value="HECTc"/>
    <property type="match status" value="1"/>
</dbReference>
<dbReference type="PANTHER" id="PTHR45622:SF76">
    <property type="entry name" value="HECT AND RLD DOMAIN CONTAINING E3 UBIQUITIN LIGASE 4, ISOFORM C"/>
    <property type="match status" value="1"/>
</dbReference>
<evidence type="ECO:0000256" key="1">
    <source>
        <dbReference type="ARBA" id="ARBA00004496"/>
    </source>
</evidence>
<dbReference type="SUPFAM" id="SSF56204">
    <property type="entry name" value="Hect, E3 ligase catalytic domain"/>
    <property type="match status" value="1"/>
</dbReference>
<dbReference type="InterPro" id="IPR058923">
    <property type="entry name" value="RCC1-like_dom"/>
</dbReference>
<dbReference type="FunFam" id="3.30.2160.10:FF:000004">
    <property type="entry name" value="probable E3 ubiquitin-protein ligase HERC4 isoform X1"/>
    <property type="match status" value="1"/>
</dbReference>
<keyword evidence="5 6" id="KW-0833">Ubl conjugation pathway</keyword>
<feature type="active site" description="Glycyl thioester intermediate" evidence="6">
    <location>
        <position position="1025"/>
    </location>
</feature>
<keyword evidence="2" id="KW-0963">Cytoplasm</keyword>
<dbReference type="FunFam" id="3.30.2410.10:FF:000003">
    <property type="entry name" value="probable E3 ubiquitin-protein ligase HERC4 isoform X1"/>
    <property type="match status" value="1"/>
</dbReference>
<feature type="repeat" description="RCC1" evidence="7">
    <location>
        <begin position="105"/>
        <end position="158"/>
    </location>
</feature>
<dbReference type="Gene3D" id="3.30.2160.10">
    <property type="entry name" value="Hect, E3 ligase catalytic domain"/>
    <property type="match status" value="1"/>
</dbReference>
<dbReference type="InterPro" id="IPR000408">
    <property type="entry name" value="Reg_chr_condens"/>
</dbReference>
<evidence type="ECO:0000256" key="6">
    <source>
        <dbReference type="PROSITE-ProRule" id="PRU00104"/>
    </source>
</evidence>
<keyword evidence="9" id="KW-1185">Reference proteome</keyword>
<dbReference type="Gene3D" id="3.90.1750.10">
    <property type="entry name" value="Hect, E3 ligase catalytic domains"/>
    <property type="match status" value="1"/>
</dbReference>
<dbReference type="AlphaFoldDB" id="A0A6P8HQK6"/>
<evidence type="ECO:0000256" key="5">
    <source>
        <dbReference type="ARBA" id="ARBA00022786"/>
    </source>
</evidence>
<dbReference type="InterPro" id="IPR051709">
    <property type="entry name" value="Ub-ligase/GTPase-reg"/>
</dbReference>
<evidence type="ECO:0000313" key="10">
    <source>
        <dbReference type="RefSeq" id="XP_031558664.1"/>
    </source>
</evidence>
<evidence type="ECO:0000256" key="4">
    <source>
        <dbReference type="ARBA" id="ARBA00022737"/>
    </source>
</evidence>
<reference evidence="10" key="1">
    <citation type="submission" date="2025-08" db="UniProtKB">
        <authorList>
            <consortium name="RefSeq"/>
        </authorList>
    </citation>
    <scope>IDENTIFICATION</scope>
    <source>
        <tissue evidence="10">Tentacle</tissue>
    </source>
</reference>
<name>A0A6P8HQK6_ACTTE</name>
<dbReference type="PRINTS" id="PR00633">
    <property type="entry name" value="RCCNDNSATION"/>
</dbReference>
<dbReference type="GeneID" id="116295089"/>
<dbReference type="PANTHER" id="PTHR45622">
    <property type="entry name" value="UBIQUITIN-PROTEIN LIGASE E3A-RELATED"/>
    <property type="match status" value="1"/>
</dbReference>
<proteinExistence type="predicted"/>
<sequence>MFCWGKNNDDQLGLGETEEEIVTRPRSVGEASFSLENIKWLSCGWRHTAFLTKNNAVYTCGNNDYGQLGYEKEGCQPEHVTTLDTHSITQVSCGENHTLAVTDQGLVFSWGDNSCGQMGLGNAQKMNITWPRMIKHLAKMTIVQIACGANHCMALSKGGYLFSWGENTFGQLGIGSTANQSVPVPISSLDGVPFGLICVGGAHSFALSTSGALFGWGNNEYGQLGVHDNKVRHMPTLLRSLRSQQIRYVACGENHTAALTQDGGVFTFGCGSSGQLGHNSDTDENCPKKVFDLMGSAVTQIACGRSHTLAFVPSSNKIYAFGKGDSGQLGIDNVTSNSNSCVQVKGPWSPQRGNPETGYRVLKMMAGGDHCFVIADKNNDEVDGPADLRDELPVQPLLTLSESYTCDLVKEASMESDPRDTFDTLETIFSSQACLNGSFLNRRLDEKVSSRVHGIELPALRRSFLRLGAIPNEHIKGAMISSIAHYLIPSMLQHLPPDIEALRVYIILPEFEMIRSKQCFNDIVIPFGNSILRLSAEANKVLRRWWSSLPSTYFSNVLKLFQDAVRFMLQLPAPSTPIEIGTRQTDLNVCMEALSLLNKVNAESGDIVPFKEFYVPEIQRVVDIRADYYNWIQNEMQTLLRDFPFLRRAVNMFSFCRFPFVFDASAKTLLMQTDAVMQMQSAVDEVHRRNVQSLISMAPSTPIHPCLVILVHRENIVQDTLTQITKSHPVDLKKPLKVIFVNEEAVDVGGVRKEFFLLLLTELLDPKYGMFTCIEESQTIWFNDLTFEESPMFLLIGVICGLAIYNSTIINLRFPPVLYKKLLHRKPTLDDFRAFKPSVARNLQYLLDYHDDDVEDTFGLDFQVVREKYGAVEKIDLIPNGSEVKVTAENREQYVDAYIDYNLNKSVHKQFEAFSMGFHRVCGGRVLDFFHPQELMEMVVGCQEYDFKIFEKVAEYKGEYYDRHLVIMNFWDVFHEFPLDMKKQFLAFLTGSDRVPILGMESLKIIIQPVAGGEHGEHLPVAHTCFNLLDLPRYPTKEIMKNKLSQAIQYSTGFGLA</sequence>
<keyword evidence="3" id="KW-0808">Transferase</keyword>
<dbReference type="InterPro" id="IPR009091">
    <property type="entry name" value="RCC1/BLIP-II"/>
</dbReference>
<organism evidence="9 10">
    <name type="scientific">Actinia tenebrosa</name>
    <name type="common">Australian red waratah sea anemone</name>
    <dbReference type="NCBI Taxonomy" id="6105"/>
    <lineage>
        <taxon>Eukaryota</taxon>
        <taxon>Metazoa</taxon>
        <taxon>Cnidaria</taxon>
        <taxon>Anthozoa</taxon>
        <taxon>Hexacorallia</taxon>
        <taxon>Actiniaria</taxon>
        <taxon>Actiniidae</taxon>
        <taxon>Actinia</taxon>
    </lineage>
</organism>
<keyword evidence="4" id="KW-0677">Repeat</keyword>
<dbReference type="FunCoup" id="A0A6P8HQK6">
    <property type="interactions" value="2985"/>
</dbReference>
<dbReference type="RefSeq" id="XP_031558664.1">
    <property type="nucleotide sequence ID" value="XM_031702804.1"/>
</dbReference>
<dbReference type="GO" id="GO:0005737">
    <property type="term" value="C:cytoplasm"/>
    <property type="evidence" value="ECO:0007669"/>
    <property type="project" value="UniProtKB-SubCell"/>
</dbReference>
<dbReference type="GO" id="GO:0016567">
    <property type="term" value="P:protein ubiquitination"/>
    <property type="evidence" value="ECO:0007669"/>
    <property type="project" value="TreeGrafter"/>
</dbReference>
<dbReference type="Gene3D" id="3.30.2410.10">
    <property type="entry name" value="Hect, E3 ligase catalytic domain"/>
    <property type="match status" value="1"/>
</dbReference>
<dbReference type="Pfam" id="PF25390">
    <property type="entry name" value="WD40_RLD"/>
    <property type="match status" value="1"/>
</dbReference>
<evidence type="ECO:0000313" key="9">
    <source>
        <dbReference type="Proteomes" id="UP000515163"/>
    </source>
</evidence>
<dbReference type="InterPro" id="IPR000569">
    <property type="entry name" value="HECT_dom"/>
</dbReference>
<gene>
    <name evidence="10" type="primary">LOC116295089</name>
</gene>
<feature type="domain" description="HECT" evidence="8">
    <location>
        <begin position="728"/>
        <end position="1057"/>
    </location>
</feature>
<accession>A0A6P8HQK6</accession>
<feature type="repeat" description="RCC1" evidence="7">
    <location>
        <begin position="1"/>
        <end position="54"/>
    </location>
</feature>
<evidence type="ECO:0000256" key="3">
    <source>
        <dbReference type="ARBA" id="ARBA00022679"/>
    </source>
</evidence>
<dbReference type="GO" id="GO:0061630">
    <property type="term" value="F:ubiquitin protein ligase activity"/>
    <property type="evidence" value="ECO:0007669"/>
    <property type="project" value="TreeGrafter"/>
</dbReference>
<feature type="repeat" description="RCC1" evidence="7">
    <location>
        <begin position="55"/>
        <end position="104"/>
    </location>
</feature>
<dbReference type="SUPFAM" id="SSF50985">
    <property type="entry name" value="RCC1/BLIP-II"/>
    <property type="match status" value="1"/>
</dbReference>
<feature type="repeat" description="RCC1" evidence="7">
    <location>
        <begin position="263"/>
        <end position="314"/>
    </location>
</feature>
<dbReference type="InterPro" id="IPR035983">
    <property type="entry name" value="Hect_E3_ubiquitin_ligase"/>
</dbReference>
<dbReference type="Pfam" id="PF00632">
    <property type="entry name" value="HECT"/>
    <property type="match status" value="1"/>
</dbReference>
<feature type="repeat" description="RCC1" evidence="7">
    <location>
        <begin position="159"/>
        <end position="210"/>
    </location>
</feature>
<dbReference type="PROSITE" id="PS00626">
    <property type="entry name" value="RCC1_2"/>
    <property type="match status" value="3"/>
</dbReference>
<dbReference type="Proteomes" id="UP000515163">
    <property type="component" value="Unplaced"/>
</dbReference>
<dbReference type="KEGG" id="aten:116295089"/>
<evidence type="ECO:0000256" key="7">
    <source>
        <dbReference type="PROSITE-ProRule" id="PRU00235"/>
    </source>
</evidence>
<comment type="subcellular location">
    <subcellularLocation>
        <location evidence="1">Cytoplasm</location>
    </subcellularLocation>
</comment>
<dbReference type="OrthoDB" id="8068875at2759"/>
<dbReference type="InParanoid" id="A0A6P8HQK6"/>
<dbReference type="PROSITE" id="PS50237">
    <property type="entry name" value="HECT"/>
    <property type="match status" value="1"/>
</dbReference>
<dbReference type="PROSITE" id="PS50012">
    <property type="entry name" value="RCC1_3"/>
    <property type="match status" value="7"/>
</dbReference>
<dbReference type="Gene3D" id="2.130.10.30">
    <property type="entry name" value="Regulator of chromosome condensation 1/beta-lactamase-inhibitor protein II"/>
    <property type="match status" value="2"/>
</dbReference>
<dbReference type="GO" id="GO:0006511">
    <property type="term" value="P:ubiquitin-dependent protein catabolic process"/>
    <property type="evidence" value="ECO:0007669"/>
    <property type="project" value="TreeGrafter"/>
</dbReference>
<feature type="repeat" description="RCC1" evidence="7">
    <location>
        <begin position="316"/>
        <end position="377"/>
    </location>
</feature>
<feature type="repeat" description="RCC1" evidence="7">
    <location>
        <begin position="211"/>
        <end position="262"/>
    </location>
</feature>
<evidence type="ECO:0000259" key="8">
    <source>
        <dbReference type="PROSITE" id="PS50237"/>
    </source>
</evidence>
<evidence type="ECO:0000256" key="2">
    <source>
        <dbReference type="ARBA" id="ARBA00022490"/>
    </source>
</evidence>
<dbReference type="SMART" id="SM00119">
    <property type="entry name" value="HECTc"/>
    <property type="match status" value="1"/>
</dbReference>
<protein>
    <submittedName>
        <fullName evidence="10">Probable E3 ubiquitin-protein ligase HERC4 isoform X1</fullName>
    </submittedName>
</protein>